<dbReference type="InterPro" id="IPR026444">
    <property type="entry name" value="Secre_tail"/>
</dbReference>
<dbReference type="Proteomes" id="UP000548067">
    <property type="component" value="Unassembled WGS sequence"/>
</dbReference>
<name>A0A848N9F9_9FLAO</name>
<dbReference type="EMBL" id="JABCJF010000009">
    <property type="protein sequence ID" value="NMR35632.1"/>
    <property type="molecule type" value="Genomic_DNA"/>
</dbReference>
<reference evidence="2 3" key="1">
    <citation type="submission" date="2020-04" db="EMBL/GenBank/DDBJ databases">
        <title>Genome analysis and antimicrobial resistance characteristics of Chryseobacterium aquaticum isolated from farmed salmonids.</title>
        <authorList>
            <person name="Saticioglu I.B."/>
            <person name="Duman M."/>
            <person name="Altun S."/>
        </authorList>
    </citation>
    <scope>NUCLEOTIDE SEQUENCE [LARGE SCALE GENOMIC DNA]</scope>
    <source>
        <strain evidence="2 3">C-174</strain>
    </source>
</reference>
<organism evidence="2 3">
    <name type="scientific">Chryseobacterium aquaticum</name>
    <dbReference type="NCBI Taxonomy" id="452084"/>
    <lineage>
        <taxon>Bacteria</taxon>
        <taxon>Pseudomonadati</taxon>
        <taxon>Bacteroidota</taxon>
        <taxon>Flavobacteriia</taxon>
        <taxon>Flavobacteriales</taxon>
        <taxon>Weeksellaceae</taxon>
        <taxon>Chryseobacterium group</taxon>
        <taxon>Chryseobacterium</taxon>
    </lineage>
</organism>
<keyword evidence="1" id="KW-0732">Signal</keyword>
<dbReference type="NCBIfam" id="TIGR04183">
    <property type="entry name" value="Por_Secre_tail"/>
    <property type="match status" value="1"/>
</dbReference>
<dbReference type="AlphaFoldDB" id="A0A848N9F9"/>
<sequence length="222" mass="24024">MNLKITNVTAATLADGGYFAGFGQDNTTFGGTIWTKKITDTTYKLGIEVRTAAGATTTWTTADYNINQTYQITVGYNFNSGTSDDTVNLWVNNLLATPIDTHTGTDLTSASTFFLRQDSATETPFIEIDNLVVTTTSPVVLAISDLNKTKSNFVKNTFVQDEEITFGSDVKDIKIYTLTGQVVKTASVKEGSSLNVAELVKGNYIVTGTVNNQPVSQKILKD</sequence>
<comment type="caution">
    <text evidence="2">The sequence shown here is derived from an EMBL/GenBank/DDBJ whole genome shotgun (WGS) entry which is preliminary data.</text>
</comment>
<gene>
    <name evidence="2" type="ORF">HIO71_15750</name>
</gene>
<protein>
    <submittedName>
        <fullName evidence="2">T9SS type A sorting domain-containing protein</fullName>
    </submittedName>
</protein>
<proteinExistence type="predicted"/>
<evidence type="ECO:0000313" key="2">
    <source>
        <dbReference type="EMBL" id="NMR35632.1"/>
    </source>
</evidence>
<evidence type="ECO:0000313" key="3">
    <source>
        <dbReference type="Proteomes" id="UP000548067"/>
    </source>
</evidence>
<evidence type="ECO:0000256" key="1">
    <source>
        <dbReference type="ARBA" id="ARBA00022729"/>
    </source>
</evidence>
<accession>A0A848N9F9</accession>